<dbReference type="Proteomes" id="UP000219467">
    <property type="component" value="Unassembled WGS sequence"/>
</dbReference>
<dbReference type="NCBIfam" id="NF002009">
    <property type="entry name" value="PRK00810.1"/>
    <property type="match status" value="1"/>
</dbReference>
<evidence type="ECO:0000256" key="1">
    <source>
        <dbReference type="ARBA" id="ARBA00002247"/>
    </source>
</evidence>
<sequence length="113" mass="12108">MTQGPAVSGIAVLDDLRKLSSAEEIFAALDHPFRPEVVNVSRLHIMKRFGQYLGAIDFAGLGATDARAAARDALSRAYTDFVDSTPLEQGVFKVFAKPSRGFVPLAGIRTAGE</sequence>
<dbReference type="InterPro" id="IPR004893">
    <property type="entry name" value="NifW"/>
</dbReference>
<proteinExistence type="inferred from homology"/>
<dbReference type="GO" id="GO:0009399">
    <property type="term" value="P:nitrogen fixation"/>
    <property type="evidence" value="ECO:0007669"/>
    <property type="project" value="UniProtKB-UniRule"/>
</dbReference>
<evidence type="ECO:0000256" key="5">
    <source>
        <dbReference type="ARBA" id="ARBA00023231"/>
    </source>
</evidence>
<keyword evidence="5 6" id="KW-0535">Nitrogen fixation</keyword>
<dbReference type="Pfam" id="PF03206">
    <property type="entry name" value="NifW"/>
    <property type="match status" value="1"/>
</dbReference>
<dbReference type="PIRSF" id="PIRSF005790">
    <property type="entry name" value="NifW"/>
    <property type="match status" value="1"/>
</dbReference>
<dbReference type="AlphaFoldDB" id="A0A285CNP1"/>
<reference evidence="8" key="1">
    <citation type="submission" date="2017-08" db="EMBL/GenBank/DDBJ databases">
        <authorList>
            <person name="Varghese N."/>
            <person name="Submissions S."/>
        </authorList>
    </citation>
    <scope>NUCLEOTIDE SEQUENCE [LARGE SCALE GENOMIC DNA]</scope>
    <source>
        <strain evidence="8">JA234</strain>
    </source>
</reference>
<dbReference type="HAMAP" id="MF_00529">
    <property type="entry name" value="NifW"/>
    <property type="match status" value="1"/>
</dbReference>
<name>A0A285CNP1_9RHOB</name>
<evidence type="ECO:0000256" key="4">
    <source>
        <dbReference type="ARBA" id="ARBA00016274"/>
    </source>
</evidence>
<dbReference type="RefSeq" id="WP_235840935.1">
    <property type="nucleotide sequence ID" value="NZ_OAOQ01000003.1"/>
</dbReference>
<evidence type="ECO:0000256" key="3">
    <source>
        <dbReference type="ARBA" id="ARBA00011284"/>
    </source>
</evidence>
<dbReference type="EMBL" id="OAOQ01000003">
    <property type="protein sequence ID" value="SNX69190.1"/>
    <property type="molecule type" value="Genomic_DNA"/>
</dbReference>
<comment type="function">
    <text evidence="1 6">May protect the nitrogenase Fe-Mo protein from oxidative damage.</text>
</comment>
<gene>
    <name evidence="6" type="primary">nifW</name>
    <name evidence="7" type="ORF">SAMN05878503_103177</name>
</gene>
<comment type="subunit">
    <text evidence="3 6">Homotrimer; associates with NifD.</text>
</comment>
<evidence type="ECO:0000313" key="8">
    <source>
        <dbReference type="Proteomes" id="UP000219467"/>
    </source>
</evidence>
<evidence type="ECO:0000256" key="6">
    <source>
        <dbReference type="HAMAP-Rule" id="MF_00529"/>
    </source>
</evidence>
<organism evidence="7 8">
    <name type="scientific">Cereibacter ovatus</name>
    <dbReference type="NCBI Taxonomy" id="439529"/>
    <lineage>
        <taxon>Bacteria</taxon>
        <taxon>Pseudomonadati</taxon>
        <taxon>Pseudomonadota</taxon>
        <taxon>Alphaproteobacteria</taxon>
        <taxon>Rhodobacterales</taxon>
        <taxon>Paracoccaceae</taxon>
        <taxon>Cereibacter</taxon>
    </lineage>
</organism>
<evidence type="ECO:0000313" key="7">
    <source>
        <dbReference type="EMBL" id="SNX69190.1"/>
    </source>
</evidence>
<evidence type="ECO:0000256" key="2">
    <source>
        <dbReference type="ARBA" id="ARBA00008351"/>
    </source>
</evidence>
<keyword evidence="8" id="KW-1185">Reference proteome</keyword>
<protein>
    <recommendedName>
        <fullName evidence="4 6">Nitrogenase-stabilizing/protective protein NifW</fullName>
    </recommendedName>
</protein>
<comment type="similarity">
    <text evidence="2 6">Belongs to the NifW family.</text>
</comment>
<accession>A0A285CNP1</accession>